<evidence type="ECO:0000259" key="2">
    <source>
        <dbReference type="Pfam" id="PF18551"/>
    </source>
</evidence>
<dbReference type="Proteomes" id="UP000509771">
    <property type="component" value="Chromosome"/>
</dbReference>
<feature type="region of interest" description="Disordered" evidence="1">
    <location>
        <begin position="380"/>
        <end position="403"/>
    </location>
</feature>
<dbReference type="GeneID" id="56059145"/>
<dbReference type="AlphaFoldDB" id="A0A7D5R7R0"/>
<gene>
    <name evidence="3" type="ORF">C5F47_03935</name>
</gene>
<dbReference type="Pfam" id="PF18551">
    <property type="entry name" value="TackOD1"/>
    <property type="match status" value="1"/>
</dbReference>
<dbReference type="SUPFAM" id="SSF52980">
    <property type="entry name" value="Restriction endonuclease-like"/>
    <property type="match status" value="1"/>
</dbReference>
<evidence type="ECO:0000256" key="1">
    <source>
        <dbReference type="SAM" id="MobiDB-lite"/>
    </source>
</evidence>
<dbReference type="KEGG" id="ncl:C5F47_03935"/>
<dbReference type="EMBL" id="CP026993">
    <property type="protein sequence ID" value="QLH02763.1"/>
    <property type="molecule type" value="Genomic_DNA"/>
</dbReference>
<dbReference type="InterPro" id="IPR040572">
    <property type="entry name" value="TackOD1"/>
</dbReference>
<dbReference type="OrthoDB" id="11728at2157"/>
<proteinExistence type="predicted"/>
<accession>A0A7D5R7R0</accession>
<feature type="domain" description="Thaumarchaeal output" evidence="2">
    <location>
        <begin position="62"/>
        <end position="242"/>
    </location>
</feature>
<sequence length="403" mass="45586">MFRKKSMPNDEKSGSKIEHKMPGFDNISSIFKGNSKNELIIEDSLIEESLPISETDLPKPSNNKAVQLIQEVQKLEDRTIKPFVDYNEGRLFYPILSKIGEVQDNITCLDDLVADGILEKKVYEKLIVCPIHPDTFSSSMRLYCPKCHSMSVEKLNLFEHKKCGYITESANFDFTDSGNSSCPSCNKLIKNFEKEIRVPAMWYQCDDCSEKFDNAVIKLHCRKHEHDFDTNSGQFVTTFSYKLKNSEISINSDTNQIKDELLKLLEGFNFTAKLNISIKGKSGNVHDIPIYAKSQTSSESILIFIKNQNNGIDQTDMNSILVPKLDIDPTHTVLVTVSGINDGVENLAKHYGIHLISEPDFSQILTRVEEFVSEWYSQNHSKPASSSFESLVSDLKSKKGGKK</sequence>
<evidence type="ECO:0000313" key="4">
    <source>
        <dbReference type="Proteomes" id="UP000509771"/>
    </source>
</evidence>
<dbReference type="RefSeq" id="WP_179361604.1">
    <property type="nucleotide sequence ID" value="NZ_CP026993.1"/>
</dbReference>
<reference evidence="3 4" key="1">
    <citation type="submission" date="2018-02" db="EMBL/GenBank/DDBJ databases">
        <title>Complete genome of Nitrosopumilus cobalaminigenes HCA1.</title>
        <authorList>
            <person name="Qin W."/>
            <person name="Zheng Y."/>
            <person name="Stahl D.A."/>
        </authorList>
    </citation>
    <scope>NUCLEOTIDE SEQUENCE [LARGE SCALE GENOMIC DNA]</scope>
    <source>
        <strain evidence="3 4">HCA1</strain>
    </source>
</reference>
<name>A0A7D5R7R0_9ARCH</name>
<evidence type="ECO:0000313" key="3">
    <source>
        <dbReference type="EMBL" id="QLH02763.1"/>
    </source>
</evidence>
<organism evidence="3 4">
    <name type="scientific">Nitrosopumilus cobalaminigenes</name>
    <dbReference type="NCBI Taxonomy" id="1470066"/>
    <lineage>
        <taxon>Archaea</taxon>
        <taxon>Nitrososphaerota</taxon>
        <taxon>Nitrososphaeria</taxon>
        <taxon>Nitrosopumilales</taxon>
        <taxon>Nitrosopumilaceae</taxon>
        <taxon>Nitrosopumilus</taxon>
    </lineage>
</organism>
<dbReference type="InterPro" id="IPR011335">
    <property type="entry name" value="Restrct_endonuc-II-like"/>
</dbReference>
<keyword evidence="4" id="KW-1185">Reference proteome</keyword>
<feature type="compositionally biased region" description="Polar residues" evidence="1">
    <location>
        <begin position="380"/>
        <end position="390"/>
    </location>
</feature>
<protein>
    <recommendedName>
        <fullName evidence="2">Thaumarchaeal output domain-containing protein</fullName>
    </recommendedName>
</protein>